<sequence length="220" mass="23331">MSSNSTTGEAAGSSSSCCSTTTLFGAAALFALSFFLISVFICLRYLHPGRRRRDPIFVVQDEQGRRWMPTPRLGLDAAAIALLPSFPYLRTTHHGAETSVNSVECAVCLNAVDEGEMVRQLPGCAHVFHQECIDVWLSSNASCPVCRRKAEPAAAARGAEDVAAPRAAAATTSSVVVPVDMLDDEMVATAAAPPERLGTPTSGQETDLEAEATIAIVFRC</sequence>
<keyword evidence="8 13" id="KW-0863">Zinc-finger</keyword>
<keyword evidence="9" id="KW-0833">Ubl conjugation pathway</keyword>
<protein>
    <recommendedName>
        <fullName evidence="4">RING-type E3 ubiquitin transferase</fullName>
        <ecNumber evidence="4">2.3.2.27</ecNumber>
    </recommendedName>
</protein>
<dbReference type="Proteomes" id="UP000729402">
    <property type="component" value="Unassembled WGS sequence"/>
</dbReference>
<evidence type="ECO:0000256" key="6">
    <source>
        <dbReference type="ARBA" id="ARBA00022692"/>
    </source>
</evidence>
<evidence type="ECO:0000256" key="4">
    <source>
        <dbReference type="ARBA" id="ARBA00012483"/>
    </source>
</evidence>
<gene>
    <name evidence="16" type="ORF">GUJ93_ZPchr0008g12452</name>
</gene>
<keyword evidence="5" id="KW-0808">Transferase</keyword>
<dbReference type="GO" id="GO:0016020">
    <property type="term" value="C:membrane"/>
    <property type="evidence" value="ECO:0007669"/>
    <property type="project" value="UniProtKB-SubCell"/>
</dbReference>
<dbReference type="FunFam" id="3.30.40.10:FF:000187">
    <property type="entry name" value="E3 ubiquitin-protein ligase ATL6"/>
    <property type="match status" value="1"/>
</dbReference>
<keyword evidence="10" id="KW-0862">Zinc</keyword>
<evidence type="ECO:0000256" key="8">
    <source>
        <dbReference type="ARBA" id="ARBA00022771"/>
    </source>
</evidence>
<evidence type="ECO:0000256" key="12">
    <source>
        <dbReference type="ARBA" id="ARBA00023136"/>
    </source>
</evidence>
<dbReference type="EMBL" id="JAAALK010000290">
    <property type="protein sequence ID" value="KAG8045671.1"/>
    <property type="molecule type" value="Genomic_DNA"/>
</dbReference>
<comment type="subcellular location">
    <subcellularLocation>
        <location evidence="2">Membrane</location>
        <topology evidence="2">Single-pass membrane protein</topology>
    </subcellularLocation>
</comment>
<reference evidence="16" key="2">
    <citation type="submission" date="2021-02" db="EMBL/GenBank/DDBJ databases">
        <authorList>
            <person name="Kimball J.A."/>
            <person name="Haas M.W."/>
            <person name="Macchietto M."/>
            <person name="Kono T."/>
            <person name="Duquette J."/>
            <person name="Shao M."/>
        </authorList>
    </citation>
    <scope>NUCLEOTIDE SEQUENCE</scope>
    <source>
        <tissue evidence="16">Fresh leaf tissue</tissue>
    </source>
</reference>
<reference evidence="16" key="1">
    <citation type="journal article" date="2021" name="bioRxiv">
        <title>Whole Genome Assembly and Annotation of Northern Wild Rice, Zizania palustris L., Supports a Whole Genome Duplication in the Zizania Genus.</title>
        <authorList>
            <person name="Haas M."/>
            <person name="Kono T."/>
            <person name="Macchietto M."/>
            <person name="Millas R."/>
            <person name="McGilp L."/>
            <person name="Shao M."/>
            <person name="Duquette J."/>
            <person name="Hirsch C.N."/>
            <person name="Kimball J."/>
        </authorList>
    </citation>
    <scope>NUCLEOTIDE SEQUENCE</scope>
    <source>
        <tissue evidence="16">Fresh leaf tissue</tissue>
    </source>
</reference>
<evidence type="ECO:0000313" key="16">
    <source>
        <dbReference type="EMBL" id="KAG8045671.1"/>
    </source>
</evidence>
<dbReference type="CDD" id="cd16461">
    <property type="entry name" value="RING-H2_EL5-like"/>
    <property type="match status" value="1"/>
</dbReference>
<evidence type="ECO:0000256" key="9">
    <source>
        <dbReference type="ARBA" id="ARBA00022786"/>
    </source>
</evidence>
<dbReference type="PANTHER" id="PTHR46913">
    <property type="entry name" value="RING-H2 FINGER PROTEIN ATL16"/>
    <property type="match status" value="1"/>
</dbReference>
<evidence type="ECO:0000256" key="5">
    <source>
        <dbReference type="ARBA" id="ARBA00022679"/>
    </source>
</evidence>
<dbReference type="GO" id="GO:0061630">
    <property type="term" value="F:ubiquitin protein ligase activity"/>
    <property type="evidence" value="ECO:0007669"/>
    <property type="project" value="UniProtKB-EC"/>
</dbReference>
<dbReference type="AlphaFoldDB" id="A0A8J5R4B6"/>
<comment type="caution">
    <text evidence="16">The sequence shown here is derived from an EMBL/GenBank/DDBJ whole genome shotgun (WGS) entry which is preliminary data.</text>
</comment>
<evidence type="ECO:0000256" key="11">
    <source>
        <dbReference type="ARBA" id="ARBA00022989"/>
    </source>
</evidence>
<dbReference type="InterPro" id="IPR001841">
    <property type="entry name" value="Znf_RING"/>
</dbReference>
<evidence type="ECO:0000256" key="1">
    <source>
        <dbReference type="ARBA" id="ARBA00000900"/>
    </source>
</evidence>
<evidence type="ECO:0000313" key="17">
    <source>
        <dbReference type="Proteomes" id="UP000729402"/>
    </source>
</evidence>
<comment type="pathway">
    <text evidence="3">Protein modification; protein ubiquitination.</text>
</comment>
<evidence type="ECO:0000256" key="3">
    <source>
        <dbReference type="ARBA" id="ARBA00004906"/>
    </source>
</evidence>
<proteinExistence type="predicted"/>
<dbReference type="PANTHER" id="PTHR46913:SF20">
    <property type="entry name" value="RING-TYPE E3 UBIQUITIN TRANSFERASE"/>
    <property type="match status" value="1"/>
</dbReference>
<dbReference type="InterPro" id="IPR044600">
    <property type="entry name" value="ATL1/ATL16-like"/>
</dbReference>
<organism evidence="16 17">
    <name type="scientific">Zizania palustris</name>
    <name type="common">Northern wild rice</name>
    <dbReference type="NCBI Taxonomy" id="103762"/>
    <lineage>
        <taxon>Eukaryota</taxon>
        <taxon>Viridiplantae</taxon>
        <taxon>Streptophyta</taxon>
        <taxon>Embryophyta</taxon>
        <taxon>Tracheophyta</taxon>
        <taxon>Spermatophyta</taxon>
        <taxon>Magnoliopsida</taxon>
        <taxon>Liliopsida</taxon>
        <taxon>Poales</taxon>
        <taxon>Poaceae</taxon>
        <taxon>BOP clade</taxon>
        <taxon>Oryzoideae</taxon>
        <taxon>Oryzeae</taxon>
        <taxon>Zizaniinae</taxon>
        <taxon>Zizania</taxon>
    </lineage>
</organism>
<evidence type="ECO:0000256" key="13">
    <source>
        <dbReference type="PROSITE-ProRule" id="PRU00175"/>
    </source>
</evidence>
<dbReference type="GO" id="GO:0008270">
    <property type="term" value="F:zinc ion binding"/>
    <property type="evidence" value="ECO:0007669"/>
    <property type="project" value="UniProtKB-KW"/>
</dbReference>
<feature type="domain" description="RING-type" evidence="15">
    <location>
        <begin position="105"/>
        <end position="147"/>
    </location>
</feature>
<evidence type="ECO:0000259" key="15">
    <source>
        <dbReference type="PROSITE" id="PS50089"/>
    </source>
</evidence>
<comment type="catalytic activity">
    <reaction evidence="1">
        <text>S-ubiquitinyl-[E2 ubiquitin-conjugating enzyme]-L-cysteine + [acceptor protein]-L-lysine = [E2 ubiquitin-conjugating enzyme]-L-cysteine + N(6)-ubiquitinyl-[acceptor protein]-L-lysine.</text>
        <dbReference type="EC" id="2.3.2.27"/>
    </reaction>
</comment>
<dbReference type="EC" id="2.3.2.27" evidence="4"/>
<feature type="transmembrane region" description="Helical" evidence="14">
    <location>
        <begin position="23"/>
        <end position="46"/>
    </location>
</feature>
<name>A0A8J5R4B6_ZIZPA</name>
<dbReference type="GO" id="GO:0016567">
    <property type="term" value="P:protein ubiquitination"/>
    <property type="evidence" value="ECO:0007669"/>
    <property type="project" value="InterPro"/>
</dbReference>
<evidence type="ECO:0000256" key="2">
    <source>
        <dbReference type="ARBA" id="ARBA00004167"/>
    </source>
</evidence>
<accession>A0A8J5R4B6</accession>
<keyword evidence="12 14" id="KW-0472">Membrane</keyword>
<keyword evidence="7" id="KW-0479">Metal-binding</keyword>
<keyword evidence="6 14" id="KW-0812">Transmembrane</keyword>
<evidence type="ECO:0000256" key="7">
    <source>
        <dbReference type="ARBA" id="ARBA00022723"/>
    </source>
</evidence>
<dbReference type="PROSITE" id="PS50089">
    <property type="entry name" value="ZF_RING_2"/>
    <property type="match status" value="1"/>
</dbReference>
<keyword evidence="17" id="KW-1185">Reference proteome</keyword>
<dbReference type="OrthoDB" id="637090at2759"/>
<dbReference type="SMART" id="SM00184">
    <property type="entry name" value="RING"/>
    <property type="match status" value="1"/>
</dbReference>
<keyword evidence="11 14" id="KW-1133">Transmembrane helix</keyword>
<dbReference type="Pfam" id="PF13639">
    <property type="entry name" value="zf-RING_2"/>
    <property type="match status" value="1"/>
</dbReference>
<evidence type="ECO:0000256" key="10">
    <source>
        <dbReference type="ARBA" id="ARBA00022833"/>
    </source>
</evidence>
<evidence type="ECO:0000256" key="14">
    <source>
        <dbReference type="SAM" id="Phobius"/>
    </source>
</evidence>